<sequence>MRSHVRASLQKRDLRDRVHVVIYAYENGLVARHEFHPDGRYRVHPFG</sequence>
<proteinExistence type="predicted"/>
<dbReference type="Proteomes" id="UP001597368">
    <property type="component" value="Unassembled WGS sequence"/>
</dbReference>
<evidence type="ECO:0000313" key="1">
    <source>
        <dbReference type="EMBL" id="MFD1938041.1"/>
    </source>
</evidence>
<evidence type="ECO:0000313" key="2">
    <source>
        <dbReference type="Proteomes" id="UP001597368"/>
    </source>
</evidence>
<dbReference type="RefSeq" id="WP_379579750.1">
    <property type="nucleotide sequence ID" value="NZ_JBHUFV010000061.1"/>
</dbReference>
<organism evidence="1 2">
    <name type="scientific">Nonomuraea mangrovi</name>
    <dbReference type="NCBI Taxonomy" id="2316207"/>
    <lineage>
        <taxon>Bacteria</taxon>
        <taxon>Bacillati</taxon>
        <taxon>Actinomycetota</taxon>
        <taxon>Actinomycetes</taxon>
        <taxon>Streptosporangiales</taxon>
        <taxon>Streptosporangiaceae</taxon>
        <taxon>Nonomuraea</taxon>
    </lineage>
</organism>
<name>A0ABW4T8G1_9ACTN</name>
<protein>
    <submittedName>
        <fullName evidence="1">Uncharacterized protein</fullName>
    </submittedName>
</protein>
<keyword evidence="2" id="KW-1185">Reference proteome</keyword>
<comment type="caution">
    <text evidence="1">The sequence shown here is derived from an EMBL/GenBank/DDBJ whole genome shotgun (WGS) entry which is preliminary data.</text>
</comment>
<gene>
    <name evidence="1" type="ORF">ACFSKW_41860</name>
</gene>
<accession>A0ABW4T8G1</accession>
<reference evidence="2" key="1">
    <citation type="journal article" date="2019" name="Int. J. Syst. Evol. Microbiol.">
        <title>The Global Catalogue of Microorganisms (GCM) 10K type strain sequencing project: providing services to taxonomists for standard genome sequencing and annotation.</title>
        <authorList>
            <consortium name="The Broad Institute Genomics Platform"/>
            <consortium name="The Broad Institute Genome Sequencing Center for Infectious Disease"/>
            <person name="Wu L."/>
            <person name="Ma J."/>
        </authorList>
    </citation>
    <scope>NUCLEOTIDE SEQUENCE [LARGE SCALE GENOMIC DNA]</scope>
    <source>
        <strain evidence="2">ICMP 6774ER</strain>
    </source>
</reference>
<dbReference type="EMBL" id="JBHUFV010000061">
    <property type="protein sequence ID" value="MFD1938041.1"/>
    <property type="molecule type" value="Genomic_DNA"/>
</dbReference>